<evidence type="ECO:0000256" key="8">
    <source>
        <dbReference type="ARBA" id="ARBA00022842"/>
    </source>
</evidence>
<keyword evidence="15" id="KW-1185">Reference proteome</keyword>
<feature type="binding site" evidence="10">
    <location>
        <begin position="10"/>
        <end position="17"/>
    </location>
    <ligand>
        <name>ATP</name>
        <dbReference type="ChEBI" id="CHEBI:30616"/>
    </ligand>
</feature>
<evidence type="ECO:0000256" key="5">
    <source>
        <dbReference type="ARBA" id="ARBA00022694"/>
    </source>
</evidence>
<evidence type="ECO:0000256" key="2">
    <source>
        <dbReference type="ARBA" id="ARBA00003213"/>
    </source>
</evidence>
<dbReference type="InterPro" id="IPR018022">
    <property type="entry name" value="IPT"/>
</dbReference>
<evidence type="ECO:0000256" key="9">
    <source>
        <dbReference type="ARBA" id="ARBA00049563"/>
    </source>
</evidence>
<comment type="catalytic activity">
    <reaction evidence="9 10 11">
        <text>adenosine(37) in tRNA + dimethylallyl diphosphate = N(6)-dimethylallyladenosine(37) in tRNA + diphosphate</text>
        <dbReference type="Rhea" id="RHEA:26482"/>
        <dbReference type="Rhea" id="RHEA-COMP:10162"/>
        <dbReference type="Rhea" id="RHEA-COMP:10375"/>
        <dbReference type="ChEBI" id="CHEBI:33019"/>
        <dbReference type="ChEBI" id="CHEBI:57623"/>
        <dbReference type="ChEBI" id="CHEBI:74411"/>
        <dbReference type="ChEBI" id="CHEBI:74415"/>
        <dbReference type="EC" id="2.5.1.75"/>
    </reaction>
</comment>
<evidence type="ECO:0000256" key="3">
    <source>
        <dbReference type="ARBA" id="ARBA00005842"/>
    </source>
</evidence>
<keyword evidence="8 10" id="KW-0460">Magnesium</keyword>
<keyword evidence="4 10" id="KW-0808">Transferase</keyword>
<organism evidence="14 15">
    <name type="scientific">Virgibacillus byunsanensis</name>
    <dbReference type="NCBI Taxonomy" id="570945"/>
    <lineage>
        <taxon>Bacteria</taxon>
        <taxon>Bacillati</taxon>
        <taxon>Bacillota</taxon>
        <taxon>Bacilli</taxon>
        <taxon>Bacillales</taxon>
        <taxon>Bacillaceae</taxon>
        <taxon>Virgibacillus</taxon>
    </lineage>
</organism>
<evidence type="ECO:0000313" key="14">
    <source>
        <dbReference type="EMBL" id="MFD1037903.1"/>
    </source>
</evidence>
<dbReference type="InterPro" id="IPR039657">
    <property type="entry name" value="Dimethylallyltransferase"/>
</dbReference>
<comment type="caution">
    <text evidence="14">The sequence shown here is derived from an EMBL/GenBank/DDBJ whole genome shotgun (WGS) entry which is preliminary data.</text>
</comment>
<feature type="region of interest" description="Interaction with substrate tRNA" evidence="10">
    <location>
        <begin position="35"/>
        <end position="38"/>
    </location>
</feature>
<keyword evidence="6 10" id="KW-0547">Nucleotide-binding</keyword>
<evidence type="ECO:0000256" key="6">
    <source>
        <dbReference type="ARBA" id="ARBA00022741"/>
    </source>
</evidence>
<comment type="cofactor">
    <cofactor evidence="1 10">
        <name>Mg(2+)</name>
        <dbReference type="ChEBI" id="CHEBI:18420"/>
    </cofactor>
</comment>
<dbReference type="PANTHER" id="PTHR11088:SF60">
    <property type="entry name" value="TRNA DIMETHYLALLYLTRANSFERASE"/>
    <property type="match status" value="1"/>
</dbReference>
<reference evidence="15" key="1">
    <citation type="journal article" date="2019" name="Int. J. Syst. Evol. Microbiol.">
        <title>The Global Catalogue of Microorganisms (GCM) 10K type strain sequencing project: providing services to taxonomists for standard genome sequencing and annotation.</title>
        <authorList>
            <consortium name="The Broad Institute Genomics Platform"/>
            <consortium name="The Broad Institute Genome Sequencing Center for Infectious Disease"/>
            <person name="Wu L."/>
            <person name="Ma J."/>
        </authorList>
    </citation>
    <scope>NUCLEOTIDE SEQUENCE [LARGE SCALE GENOMIC DNA]</scope>
    <source>
        <strain evidence="15">CCUG 56754</strain>
    </source>
</reference>
<feature type="site" description="Interaction with substrate tRNA" evidence="10">
    <location>
        <position position="125"/>
    </location>
</feature>
<dbReference type="Pfam" id="PF01715">
    <property type="entry name" value="IPPT"/>
    <property type="match status" value="1"/>
</dbReference>
<evidence type="ECO:0000256" key="13">
    <source>
        <dbReference type="RuleBase" id="RU003785"/>
    </source>
</evidence>
<dbReference type="GO" id="GO:0052381">
    <property type="term" value="F:tRNA dimethylallyltransferase activity"/>
    <property type="evidence" value="ECO:0007669"/>
    <property type="project" value="UniProtKB-EC"/>
</dbReference>
<protein>
    <recommendedName>
        <fullName evidence="10">tRNA dimethylallyltransferase</fullName>
        <ecNumber evidence="10">2.5.1.75</ecNumber>
    </recommendedName>
    <alternativeName>
        <fullName evidence="10">Dimethylallyl diphosphate:tRNA dimethylallyltransferase</fullName>
        <shortName evidence="10">DMAPP:tRNA dimethylallyltransferase</shortName>
        <shortName evidence="10">DMATase</shortName>
    </alternativeName>
    <alternativeName>
        <fullName evidence="10">Isopentenyl-diphosphate:tRNA isopentenyltransferase</fullName>
        <shortName evidence="10">IPP transferase</shortName>
        <shortName evidence="10">IPPT</shortName>
        <shortName evidence="10">IPTase</shortName>
    </alternativeName>
</protein>
<proteinExistence type="inferred from homology"/>
<dbReference type="InterPro" id="IPR027417">
    <property type="entry name" value="P-loop_NTPase"/>
</dbReference>
<evidence type="ECO:0000256" key="1">
    <source>
        <dbReference type="ARBA" id="ARBA00001946"/>
    </source>
</evidence>
<dbReference type="EMBL" id="JBHTKJ010000012">
    <property type="protein sequence ID" value="MFD1037903.1"/>
    <property type="molecule type" value="Genomic_DNA"/>
</dbReference>
<evidence type="ECO:0000256" key="4">
    <source>
        <dbReference type="ARBA" id="ARBA00022679"/>
    </source>
</evidence>
<evidence type="ECO:0000313" key="15">
    <source>
        <dbReference type="Proteomes" id="UP001597040"/>
    </source>
</evidence>
<dbReference type="RefSeq" id="WP_390360389.1">
    <property type="nucleotide sequence ID" value="NZ_JBHTKJ010000012.1"/>
</dbReference>
<dbReference type="Gene3D" id="3.40.50.300">
    <property type="entry name" value="P-loop containing nucleotide triphosphate hydrolases"/>
    <property type="match status" value="1"/>
</dbReference>
<name>A0ABW3LJ86_9BACI</name>
<comment type="subunit">
    <text evidence="10">Monomer.</text>
</comment>
<evidence type="ECO:0000256" key="10">
    <source>
        <dbReference type="HAMAP-Rule" id="MF_00185"/>
    </source>
</evidence>
<dbReference type="NCBIfam" id="TIGR00174">
    <property type="entry name" value="miaA"/>
    <property type="match status" value="1"/>
</dbReference>
<accession>A0ABW3LJ86</accession>
<dbReference type="PANTHER" id="PTHR11088">
    <property type="entry name" value="TRNA DIMETHYLALLYLTRANSFERASE"/>
    <property type="match status" value="1"/>
</dbReference>
<comment type="similarity">
    <text evidence="3 10 13">Belongs to the IPP transferase family.</text>
</comment>
<sequence>MKDTVVAVVGPTGVGKTKLSIEIAKAFHGEVISGDSMQVYKGMDIGTAKVSKTEIHDIPHHMIDIKDPDEDFSVADFQFHVQKNISNILNNQHVPIIAGGSGLYIQAALFNYNFSNQKRDKAVTRQLEYILKSEGAASLHRRLMKIDQVQAEKIHPNNHRRLIRALEVYETTGMTMSDYQKKQQQESSYNPILIGLDMDRELLYKRINQRVDEMLVSGLLDEVNRLFQQGYESCQSMHAIGYKEFIPYLKGECTLEESVELLKRNSRRYAKRQYTWFKNKMDVKWYSITPATVNENFRIILADLAGMLKEK</sequence>
<comment type="caution">
    <text evidence="10">Lacks conserved residue(s) required for the propagation of feature annotation.</text>
</comment>
<gene>
    <name evidence="10 14" type="primary">miaA</name>
    <name evidence="14" type="ORF">ACFQ3N_05710</name>
</gene>
<keyword evidence="7 10" id="KW-0067">ATP-binding</keyword>
<feature type="site" description="Interaction with substrate tRNA" evidence="10">
    <location>
        <position position="101"/>
    </location>
</feature>
<evidence type="ECO:0000256" key="11">
    <source>
        <dbReference type="RuleBase" id="RU003783"/>
    </source>
</evidence>
<evidence type="ECO:0000256" key="7">
    <source>
        <dbReference type="ARBA" id="ARBA00022840"/>
    </source>
</evidence>
<dbReference type="EC" id="2.5.1.75" evidence="10"/>
<dbReference type="Proteomes" id="UP001597040">
    <property type="component" value="Unassembled WGS sequence"/>
</dbReference>
<dbReference type="SUPFAM" id="SSF52540">
    <property type="entry name" value="P-loop containing nucleoside triphosphate hydrolases"/>
    <property type="match status" value="2"/>
</dbReference>
<dbReference type="HAMAP" id="MF_00185">
    <property type="entry name" value="IPP_trans"/>
    <property type="match status" value="1"/>
</dbReference>
<dbReference type="Gene3D" id="1.10.20.140">
    <property type="match status" value="1"/>
</dbReference>
<feature type="binding site" evidence="10">
    <location>
        <begin position="12"/>
        <end position="17"/>
    </location>
    <ligand>
        <name>substrate</name>
    </ligand>
</feature>
<keyword evidence="5 10" id="KW-0819">tRNA processing</keyword>
<comment type="function">
    <text evidence="2 10 12">Catalyzes the transfer of a dimethylallyl group onto the adenine at position 37 in tRNAs that read codons beginning with uridine, leading to the formation of N6-(dimethylallyl)adenosine (i(6)A).</text>
</comment>
<evidence type="ECO:0000256" key="12">
    <source>
        <dbReference type="RuleBase" id="RU003784"/>
    </source>
</evidence>